<evidence type="ECO:0000313" key="4">
    <source>
        <dbReference type="Proteomes" id="UP000076586"/>
    </source>
</evidence>
<dbReference type="RefSeq" id="WP_068704393.1">
    <property type="nucleotide sequence ID" value="NZ_BDCR01000003.1"/>
</dbReference>
<evidence type="ECO:0000313" key="3">
    <source>
        <dbReference type="EMBL" id="GAT63329.1"/>
    </source>
</evidence>
<gene>
    <name evidence="3" type="ORF">PJIAN_3650</name>
</gene>
<dbReference type="PANTHER" id="PTHR11461:SF211">
    <property type="entry name" value="GH10112P-RELATED"/>
    <property type="match status" value="1"/>
</dbReference>
<dbReference type="GO" id="GO:0005615">
    <property type="term" value="C:extracellular space"/>
    <property type="evidence" value="ECO:0007669"/>
    <property type="project" value="InterPro"/>
</dbReference>
<protein>
    <submittedName>
        <fullName evidence="3">Serpin B</fullName>
    </submittedName>
</protein>
<dbReference type="Gene3D" id="2.30.39.10">
    <property type="entry name" value="Alpha-1-antitrypsin, domain 1"/>
    <property type="match status" value="1"/>
</dbReference>
<dbReference type="InterPro" id="IPR023795">
    <property type="entry name" value="Serpin_CS"/>
</dbReference>
<reference evidence="4" key="2">
    <citation type="journal article" date="2017" name="Genome Announc.">
        <title>Draft genome sequence of Paludibacter jiangxiensis NM7(T), a propionate-producing fermentative bacterium.</title>
        <authorList>
            <person name="Qiu Y.-L."/>
            <person name="Tourlousse D.M."/>
            <person name="Matsuura N."/>
            <person name="Ohashi A."/>
            <person name="Sekiguchi Y."/>
        </authorList>
    </citation>
    <scope>NUCLEOTIDE SEQUENCE [LARGE SCALE GENOMIC DNA]</scope>
    <source>
        <strain evidence="4">NM7</strain>
    </source>
</reference>
<dbReference type="CDD" id="cd19588">
    <property type="entry name" value="serpin_miropin-like"/>
    <property type="match status" value="1"/>
</dbReference>
<dbReference type="SUPFAM" id="SSF56574">
    <property type="entry name" value="Serpins"/>
    <property type="match status" value="1"/>
</dbReference>
<accession>A0A161LVM4</accession>
<dbReference type="AlphaFoldDB" id="A0A161LVM4"/>
<dbReference type="Gene3D" id="3.30.497.10">
    <property type="entry name" value="Antithrombin, subunit I, domain 2"/>
    <property type="match status" value="1"/>
</dbReference>
<reference evidence="4" key="1">
    <citation type="submission" date="2016-04" db="EMBL/GenBank/DDBJ databases">
        <title>Draft genome sequence of Paludibacter jiangxiensis strain NM7.</title>
        <authorList>
            <person name="Qiu Y."/>
            <person name="Matsuura N."/>
            <person name="Ohashi A."/>
            <person name="Tourlousse M.D."/>
            <person name="Sekiguchi Y."/>
        </authorList>
    </citation>
    <scope>NUCLEOTIDE SEQUENCE [LARGE SCALE GENOMIC DNA]</scope>
    <source>
        <strain evidence="4">NM7</strain>
    </source>
</reference>
<name>A0A161LVM4_9BACT</name>
<dbReference type="InterPro" id="IPR023796">
    <property type="entry name" value="Serpin_dom"/>
</dbReference>
<sequence>MKNIILCAALTGMLCVIFSCNDSKNVNQVVKPYEPIELSASQTQQVSADNSFAFDLLKNVNRSESNGNFFISPLSISQALGMTYNGAAGTTKTAMETALRRNGFSSDEINAYYKKLTDGLLGADPSTQLKIANSIWTRKDFPVLQSFYDVNAAYYGAKAQSLDFGQPSSKDIINNWCSQNTNGKVPHVIDDISNDVMMYLINAVYFKGIWKSQFKTSDTFSGSFAAPTGSVPVKYMKQENTFNYFGNDSVQCAELPYGNGAFSMVVVLPASNYSVDQIVDKMNSSTWKNWLGGMHSIKLHVELPKFKLSYKTLLNNSLSQMGMGIAFSNLADFSKIANGGGLAISRVLHNTFVTVDEEGTEAAAVTVVEMGYTSVGPQIASFIVNRPFLFFIKEKSTGTILFAGKILKPVIE</sequence>
<evidence type="ECO:0000256" key="1">
    <source>
        <dbReference type="RuleBase" id="RU000411"/>
    </source>
</evidence>
<dbReference type="PROSITE" id="PS00284">
    <property type="entry name" value="SERPIN"/>
    <property type="match status" value="1"/>
</dbReference>
<dbReference type="PROSITE" id="PS51257">
    <property type="entry name" value="PROKAR_LIPOPROTEIN"/>
    <property type="match status" value="1"/>
</dbReference>
<dbReference type="STRING" id="681398.PJIAN_3650"/>
<dbReference type="PANTHER" id="PTHR11461">
    <property type="entry name" value="SERINE PROTEASE INHIBITOR, SERPIN"/>
    <property type="match status" value="1"/>
</dbReference>
<evidence type="ECO:0000259" key="2">
    <source>
        <dbReference type="SMART" id="SM00093"/>
    </source>
</evidence>
<dbReference type="InterPro" id="IPR042185">
    <property type="entry name" value="Serpin_sf_2"/>
</dbReference>
<organism evidence="3 4">
    <name type="scientific">Paludibacter jiangxiensis</name>
    <dbReference type="NCBI Taxonomy" id="681398"/>
    <lineage>
        <taxon>Bacteria</taxon>
        <taxon>Pseudomonadati</taxon>
        <taxon>Bacteroidota</taxon>
        <taxon>Bacteroidia</taxon>
        <taxon>Bacteroidales</taxon>
        <taxon>Paludibacteraceae</taxon>
        <taxon>Paludibacter</taxon>
    </lineage>
</organism>
<feature type="domain" description="Serpin" evidence="2">
    <location>
        <begin position="54"/>
        <end position="409"/>
    </location>
</feature>
<dbReference type="InterPro" id="IPR042178">
    <property type="entry name" value="Serpin_sf_1"/>
</dbReference>
<dbReference type="EMBL" id="BDCR01000003">
    <property type="protein sequence ID" value="GAT63329.1"/>
    <property type="molecule type" value="Genomic_DNA"/>
</dbReference>
<dbReference type="GO" id="GO:0004867">
    <property type="term" value="F:serine-type endopeptidase inhibitor activity"/>
    <property type="evidence" value="ECO:0007669"/>
    <property type="project" value="InterPro"/>
</dbReference>
<dbReference type="InterPro" id="IPR000215">
    <property type="entry name" value="Serpin_fam"/>
</dbReference>
<keyword evidence="4" id="KW-1185">Reference proteome</keyword>
<proteinExistence type="inferred from homology"/>
<dbReference type="Pfam" id="PF00079">
    <property type="entry name" value="Serpin"/>
    <property type="match status" value="1"/>
</dbReference>
<comment type="caution">
    <text evidence="3">The sequence shown here is derived from an EMBL/GenBank/DDBJ whole genome shotgun (WGS) entry which is preliminary data.</text>
</comment>
<comment type="similarity">
    <text evidence="1">Belongs to the serpin family.</text>
</comment>
<dbReference type="InterPro" id="IPR036186">
    <property type="entry name" value="Serpin_sf"/>
</dbReference>
<dbReference type="Proteomes" id="UP000076586">
    <property type="component" value="Unassembled WGS sequence"/>
</dbReference>
<dbReference type="SMART" id="SM00093">
    <property type="entry name" value="SERPIN"/>
    <property type="match status" value="1"/>
</dbReference>